<sequence>MKSREIKFYKALLVCLLFFSVHGMGAQVLQQTDIEESVRKSYPPLLAAFQEINQANADALAAKGKFDTKLKGKAENNSLGYYENRVADVSVEQPLRWGGADLFGGWRIGQGTFPVYEGKYETRSGGEYRVGARLPLLQDRSIDSRRADLQKTAIGQQAAGLSVEQQRLAIMNSAIQRYWLWVAAGNRLAIARGVLQTAQSRQALLDLGADSGQLPAIDAVDNRRAVLQRQGQVVEATRALQGAALDLSLLYRDAAGDPIVPTESQLPPEVTHNPSPDPMDVNSSVSLAWEKRPDARRVATQRASAEVDLKVARNQKLPDLDLTTSFTSERGTSSTVRRGPQEFRAGVVFELPLQRRQAEGRIQAAQARIVQFTKREQFAKDTIREEVQDAISALTTASQRLRVAQEELSVTRQLEQAERTKFELGEGTLFLLNLREQATLESAVRNVTALADHQRAVAAYRYSMADL</sequence>
<evidence type="ECO:0000256" key="3">
    <source>
        <dbReference type="SAM" id="SignalP"/>
    </source>
</evidence>
<keyword evidence="3" id="KW-0732">Signal</keyword>
<dbReference type="STRING" id="926566.Terro_1167"/>
<evidence type="ECO:0000256" key="2">
    <source>
        <dbReference type="SAM" id="MobiDB-lite"/>
    </source>
</evidence>
<dbReference type="SUPFAM" id="SSF56954">
    <property type="entry name" value="Outer membrane efflux proteins (OEP)"/>
    <property type="match status" value="1"/>
</dbReference>
<dbReference type="Pfam" id="PF02321">
    <property type="entry name" value="OEP"/>
    <property type="match status" value="1"/>
</dbReference>
<accession>I3ZE11</accession>
<organism evidence="4 5">
    <name type="scientific">Terriglobus roseus (strain DSM 18391 / NRRL B-41598 / KBS 63)</name>
    <dbReference type="NCBI Taxonomy" id="926566"/>
    <lineage>
        <taxon>Bacteria</taxon>
        <taxon>Pseudomonadati</taxon>
        <taxon>Acidobacteriota</taxon>
        <taxon>Terriglobia</taxon>
        <taxon>Terriglobales</taxon>
        <taxon>Acidobacteriaceae</taxon>
        <taxon>Terriglobus</taxon>
    </lineage>
</organism>
<dbReference type="InterPro" id="IPR003423">
    <property type="entry name" value="OMP_efflux"/>
</dbReference>
<dbReference type="eggNOG" id="COG1538">
    <property type="taxonomic scope" value="Bacteria"/>
</dbReference>
<gene>
    <name evidence="4" type="ordered locus">Terro_1167</name>
</gene>
<feature type="signal peptide" evidence="3">
    <location>
        <begin position="1"/>
        <end position="26"/>
    </location>
</feature>
<evidence type="ECO:0000313" key="5">
    <source>
        <dbReference type="Proteomes" id="UP000006056"/>
    </source>
</evidence>
<dbReference type="AlphaFoldDB" id="I3ZE11"/>
<name>I3ZE11_TERRK</name>
<dbReference type="GO" id="GO:0015562">
    <property type="term" value="F:efflux transmembrane transporter activity"/>
    <property type="evidence" value="ECO:0007669"/>
    <property type="project" value="InterPro"/>
</dbReference>
<dbReference type="Proteomes" id="UP000006056">
    <property type="component" value="Chromosome"/>
</dbReference>
<dbReference type="PANTHER" id="PTHR30203">
    <property type="entry name" value="OUTER MEMBRANE CATION EFFLUX PROTEIN"/>
    <property type="match status" value="1"/>
</dbReference>
<proteinExistence type="inferred from homology"/>
<feature type="region of interest" description="Disordered" evidence="2">
    <location>
        <begin position="260"/>
        <end position="279"/>
    </location>
</feature>
<dbReference type="KEGG" id="trs:Terro_1167"/>
<evidence type="ECO:0000313" key="4">
    <source>
        <dbReference type="EMBL" id="AFL87479.1"/>
    </source>
</evidence>
<dbReference type="PANTHER" id="PTHR30203:SF24">
    <property type="entry name" value="BLR4935 PROTEIN"/>
    <property type="match status" value="1"/>
</dbReference>
<evidence type="ECO:0000256" key="1">
    <source>
        <dbReference type="ARBA" id="ARBA00007613"/>
    </source>
</evidence>
<reference evidence="4 5" key="1">
    <citation type="submission" date="2012-06" db="EMBL/GenBank/DDBJ databases">
        <title>Complete genome of Terriglobus roseus DSM 18391.</title>
        <authorList>
            <consortium name="US DOE Joint Genome Institute (JGI-PGF)"/>
            <person name="Lucas S."/>
            <person name="Copeland A."/>
            <person name="Lapidus A."/>
            <person name="Glavina del Rio T."/>
            <person name="Dalin E."/>
            <person name="Tice H."/>
            <person name="Bruce D."/>
            <person name="Goodwin L."/>
            <person name="Pitluck S."/>
            <person name="Peters L."/>
            <person name="Mikhailova N."/>
            <person name="Munk A.C.C."/>
            <person name="Kyrpides N."/>
            <person name="Mavromatis K."/>
            <person name="Ivanova N."/>
            <person name="Brettin T."/>
            <person name="Detter J.C."/>
            <person name="Han C."/>
            <person name="Larimer F."/>
            <person name="Land M."/>
            <person name="Hauser L."/>
            <person name="Markowitz V."/>
            <person name="Cheng J.-F."/>
            <person name="Hugenholtz P."/>
            <person name="Woyke T."/>
            <person name="Wu D."/>
            <person name="Brambilla E."/>
            <person name="Klenk H.-P."/>
            <person name="Eisen J.A."/>
        </authorList>
    </citation>
    <scope>NUCLEOTIDE SEQUENCE [LARGE SCALE GENOMIC DNA]</scope>
    <source>
        <strain evidence="5">DSM 18391 / NRRL B-41598 / KBS 63</strain>
    </source>
</reference>
<comment type="similarity">
    <text evidence="1">Belongs to the outer membrane factor (OMF) (TC 1.B.17) family.</text>
</comment>
<keyword evidence="5" id="KW-1185">Reference proteome</keyword>
<dbReference type="EMBL" id="CP003379">
    <property type="protein sequence ID" value="AFL87479.1"/>
    <property type="molecule type" value="Genomic_DNA"/>
</dbReference>
<dbReference type="HOGENOM" id="CLU_030568_1_0_0"/>
<protein>
    <submittedName>
        <fullName evidence="4">Outer membrane protein</fullName>
    </submittedName>
</protein>
<dbReference type="InterPro" id="IPR010131">
    <property type="entry name" value="MdtP/NodT-like"/>
</dbReference>
<dbReference type="OrthoDB" id="581172at2"/>
<feature type="chain" id="PRO_5003684510" evidence="3">
    <location>
        <begin position="27"/>
        <end position="467"/>
    </location>
</feature>
<dbReference type="Gene3D" id="1.20.1600.10">
    <property type="entry name" value="Outer membrane efflux proteins (OEP)"/>
    <property type="match status" value="1"/>
</dbReference>